<evidence type="ECO:0000313" key="10">
    <source>
        <dbReference type="Proteomes" id="UP001497623"/>
    </source>
</evidence>
<feature type="non-terminal residue" evidence="9">
    <location>
        <position position="1"/>
    </location>
</feature>
<evidence type="ECO:0000256" key="6">
    <source>
        <dbReference type="ARBA" id="ARBA00023242"/>
    </source>
</evidence>
<feature type="domain" description="C2H2-type" evidence="8">
    <location>
        <begin position="101"/>
        <end position="117"/>
    </location>
</feature>
<dbReference type="GO" id="GO:0005634">
    <property type="term" value="C:nucleus"/>
    <property type="evidence" value="ECO:0007669"/>
    <property type="project" value="UniProtKB-SubCell"/>
</dbReference>
<feature type="domain" description="C2H2-type" evidence="8">
    <location>
        <begin position="43"/>
        <end position="72"/>
    </location>
</feature>
<evidence type="ECO:0000256" key="2">
    <source>
        <dbReference type="ARBA" id="ARBA00022723"/>
    </source>
</evidence>
<keyword evidence="4 7" id="KW-0863">Zinc-finger</keyword>
<keyword evidence="10" id="KW-1185">Reference proteome</keyword>
<dbReference type="FunFam" id="3.30.160.60:FF:003485">
    <property type="entry name" value="Zgc:174574"/>
    <property type="match status" value="1"/>
</dbReference>
<dbReference type="Pfam" id="PF00096">
    <property type="entry name" value="zf-C2H2"/>
    <property type="match status" value="3"/>
</dbReference>
<reference evidence="9 10" key="1">
    <citation type="submission" date="2024-05" db="EMBL/GenBank/DDBJ databases">
        <authorList>
            <person name="Wallberg A."/>
        </authorList>
    </citation>
    <scope>NUCLEOTIDE SEQUENCE [LARGE SCALE GENOMIC DNA]</scope>
</reference>
<protein>
    <recommendedName>
        <fullName evidence="8">C2H2-type domain-containing protein</fullName>
    </recommendedName>
</protein>
<dbReference type="InterPro" id="IPR013087">
    <property type="entry name" value="Znf_C2H2_type"/>
</dbReference>
<dbReference type="PANTHER" id="PTHR23234">
    <property type="entry name" value="ZNF44 PROTEIN"/>
    <property type="match status" value="1"/>
</dbReference>
<evidence type="ECO:0000256" key="1">
    <source>
        <dbReference type="ARBA" id="ARBA00004123"/>
    </source>
</evidence>
<organism evidence="9 10">
    <name type="scientific">Meganyctiphanes norvegica</name>
    <name type="common">Northern krill</name>
    <name type="synonym">Thysanopoda norvegica</name>
    <dbReference type="NCBI Taxonomy" id="48144"/>
    <lineage>
        <taxon>Eukaryota</taxon>
        <taxon>Metazoa</taxon>
        <taxon>Ecdysozoa</taxon>
        <taxon>Arthropoda</taxon>
        <taxon>Crustacea</taxon>
        <taxon>Multicrustacea</taxon>
        <taxon>Malacostraca</taxon>
        <taxon>Eumalacostraca</taxon>
        <taxon>Eucarida</taxon>
        <taxon>Euphausiacea</taxon>
        <taxon>Euphausiidae</taxon>
        <taxon>Meganyctiphanes</taxon>
    </lineage>
</organism>
<dbReference type="EMBL" id="CAXKWB010002412">
    <property type="protein sequence ID" value="CAL4066903.1"/>
    <property type="molecule type" value="Genomic_DNA"/>
</dbReference>
<keyword evidence="6" id="KW-0539">Nucleus</keyword>
<dbReference type="PROSITE" id="PS00028">
    <property type="entry name" value="ZINC_FINGER_C2H2_1"/>
    <property type="match status" value="1"/>
</dbReference>
<dbReference type="PROSITE" id="PS50157">
    <property type="entry name" value="ZINC_FINGER_C2H2_2"/>
    <property type="match status" value="3"/>
</dbReference>
<evidence type="ECO:0000259" key="8">
    <source>
        <dbReference type="PROSITE" id="PS50157"/>
    </source>
</evidence>
<dbReference type="PANTHER" id="PTHR23234:SF10">
    <property type="entry name" value="RIKEN CDNA 6720489N17 GENE-RELATED"/>
    <property type="match status" value="1"/>
</dbReference>
<evidence type="ECO:0000256" key="3">
    <source>
        <dbReference type="ARBA" id="ARBA00022737"/>
    </source>
</evidence>
<keyword evidence="5" id="KW-0862">Zinc</keyword>
<feature type="non-terminal residue" evidence="9">
    <location>
        <position position="117"/>
    </location>
</feature>
<dbReference type="GO" id="GO:0008270">
    <property type="term" value="F:zinc ion binding"/>
    <property type="evidence" value="ECO:0007669"/>
    <property type="project" value="UniProtKB-KW"/>
</dbReference>
<dbReference type="SUPFAM" id="SSF57667">
    <property type="entry name" value="beta-beta-alpha zinc fingers"/>
    <property type="match status" value="3"/>
</dbReference>
<dbReference type="SMART" id="SM00355">
    <property type="entry name" value="ZnF_C2H2"/>
    <property type="match status" value="2"/>
</dbReference>
<dbReference type="Gene3D" id="3.30.160.60">
    <property type="entry name" value="Classic Zinc Finger"/>
    <property type="match status" value="3"/>
</dbReference>
<evidence type="ECO:0000256" key="4">
    <source>
        <dbReference type="ARBA" id="ARBA00022771"/>
    </source>
</evidence>
<dbReference type="InterPro" id="IPR036236">
    <property type="entry name" value="Znf_C2H2_sf"/>
</dbReference>
<dbReference type="FunFam" id="3.30.160.60:FF:000139">
    <property type="entry name" value="zinc finger protein 1 homolog"/>
    <property type="match status" value="1"/>
</dbReference>
<feature type="domain" description="C2H2-type" evidence="8">
    <location>
        <begin position="73"/>
        <end position="100"/>
    </location>
</feature>
<sequence length="117" mass="13708">ELQIKEPIYFTEGNCQCSQYEQEFSQKKTLIKNKKIYTGNKPYQCSHCDKPFSTNTNLSHESVIRKHTREKPYQCSQCDKAFLRKCDLIGHQTTHTGEKPYQCSQCDKAFSRKGYLI</sequence>
<dbReference type="FunFam" id="3.30.160.60:FF:000446">
    <property type="entry name" value="Zinc finger protein"/>
    <property type="match status" value="1"/>
</dbReference>
<gene>
    <name evidence="9" type="ORF">MNOR_LOCUS6024</name>
</gene>
<comment type="subcellular location">
    <subcellularLocation>
        <location evidence="1">Nucleus</location>
    </subcellularLocation>
</comment>
<accession>A0AAV2PXS5</accession>
<evidence type="ECO:0000313" key="9">
    <source>
        <dbReference type="EMBL" id="CAL4066903.1"/>
    </source>
</evidence>
<dbReference type="Proteomes" id="UP001497623">
    <property type="component" value="Unassembled WGS sequence"/>
</dbReference>
<keyword evidence="3" id="KW-0677">Repeat</keyword>
<keyword evidence="2" id="KW-0479">Metal-binding</keyword>
<evidence type="ECO:0000256" key="5">
    <source>
        <dbReference type="ARBA" id="ARBA00022833"/>
    </source>
</evidence>
<dbReference type="InterPro" id="IPR050758">
    <property type="entry name" value="Znf_C2H2-type"/>
</dbReference>
<evidence type="ECO:0000256" key="7">
    <source>
        <dbReference type="PROSITE-ProRule" id="PRU00042"/>
    </source>
</evidence>
<dbReference type="AlphaFoldDB" id="A0AAV2PXS5"/>
<comment type="caution">
    <text evidence="9">The sequence shown here is derived from an EMBL/GenBank/DDBJ whole genome shotgun (WGS) entry which is preliminary data.</text>
</comment>
<proteinExistence type="predicted"/>
<name>A0AAV2PXS5_MEGNR</name>